<dbReference type="InterPro" id="IPR044992">
    <property type="entry name" value="ChyE-like"/>
</dbReference>
<dbReference type="EMBL" id="CP020100">
    <property type="protein sequence ID" value="AQZ96685.1"/>
    <property type="molecule type" value="Genomic_DNA"/>
</dbReference>
<dbReference type="CDD" id="cd01741">
    <property type="entry name" value="GATase1_1"/>
    <property type="match status" value="1"/>
</dbReference>
<dbReference type="AlphaFoldDB" id="A0A1V0B9S9"/>
<reference evidence="2 3" key="1">
    <citation type="submission" date="2017-03" db="EMBL/GenBank/DDBJ databases">
        <title>Complete genome sequence of the novel DNRA strain Pseudomonas sp. S-6-2 isolated from Chinese polluted river sediment. Journal of Biotechnology.</title>
        <authorList>
            <person name="Li J."/>
            <person name="Xiang F."/>
            <person name="Wang L."/>
            <person name="Xi L."/>
            <person name="Liu J."/>
        </authorList>
    </citation>
    <scope>NUCLEOTIDE SEQUENCE [LARGE SCALE GENOMIC DNA]</scope>
    <source>
        <strain evidence="2 3">S-6-2</strain>
    </source>
</reference>
<dbReference type="PANTHER" id="PTHR42695">
    <property type="entry name" value="GLUTAMINE AMIDOTRANSFERASE YLR126C-RELATED"/>
    <property type="match status" value="1"/>
</dbReference>
<dbReference type="STRING" id="1931241.BVH74_02420"/>
<dbReference type="Pfam" id="PF00117">
    <property type="entry name" value="GATase"/>
    <property type="match status" value="1"/>
</dbReference>
<dbReference type="InterPro" id="IPR029062">
    <property type="entry name" value="Class_I_gatase-like"/>
</dbReference>
<dbReference type="InterPro" id="IPR017926">
    <property type="entry name" value="GATASE"/>
</dbReference>
<name>A0A1V0B9S9_9GAMM</name>
<keyword evidence="2" id="KW-0808">Transferase</keyword>
<dbReference type="GO" id="GO:0005829">
    <property type="term" value="C:cytosol"/>
    <property type="evidence" value="ECO:0007669"/>
    <property type="project" value="TreeGrafter"/>
</dbReference>
<accession>A0A1V0B9S9</accession>
<dbReference type="Gene3D" id="3.40.50.880">
    <property type="match status" value="1"/>
</dbReference>
<feature type="domain" description="Glutamine amidotransferase" evidence="1">
    <location>
        <begin position="54"/>
        <end position="182"/>
    </location>
</feature>
<dbReference type="GO" id="GO:0016740">
    <property type="term" value="F:transferase activity"/>
    <property type="evidence" value="ECO:0007669"/>
    <property type="project" value="UniProtKB-KW"/>
</dbReference>
<dbReference type="PANTHER" id="PTHR42695:SF5">
    <property type="entry name" value="GLUTAMINE AMIDOTRANSFERASE YLR126C-RELATED"/>
    <property type="match status" value="1"/>
</dbReference>
<protein>
    <submittedName>
        <fullName evidence="2">Amidotransferase</fullName>
    </submittedName>
</protein>
<proteinExistence type="predicted"/>
<dbReference type="KEGG" id="ppha:BVH74_02420"/>
<evidence type="ECO:0000313" key="3">
    <source>
        <dbReference type="Proteomes" id="UP000243488"/>
    </source>
</evidence>
<gene>
    <name evidence="2" type="ORF">BVH74_02420</name>
</gene>
<dbReference type="PROSITE" id="PS51273">
    <property type="entry name" value="GATASE_TYPE_1"/>
    <property type="match status" value="1"/>
</dbReference>
<sequence length="234" mass="25878">MQLCIIENGLVPEELQTRFASYPTMIEQWLSPALPEARFSQVSVVRGEPLPAPEAFDGYLLTGSKHSVYEQANWMQRLITFLQQLKTLRKPVFGICFGHQIMADAFGGRTRKAEQGWGVGAQAYRDNGHGPGAGANLIFHQDQVVELPPAAQVLGGSDHCPNGVLGYCFPALSVQYHPEFNPDYVSALAERYSGNLISAEVADHALTSLQQLCIDNQRVARWAAQFFRQHAPQP</sequence>
<keyword evidence="3" id="KW-1185">Reference proteome</keyword>
<dbReference type="SUPFAM" id="SSF52317">
    <property type="entry name" value="Class I glutamine amidotransferase-like"/>
    <property type="match status" value="1"/>
</dbReference>
<evidence type="ECO:0000313" key="2">
    <source>
        <dbReference type="EMBL" id="AQZ96685.1"/>
    </source>
</evidence>
<dbReference type="Proteomes" id="UP000243488">
    <property type="component" value="Chromosome"/>
</dbReference>
<evidence type="ECO:0000259" key="1">
    <source>
        <dbReference type="Pfam" id="PF00117"/>
    </source>
</evidence>
<organism evidence="2 3">
    <name type="scientific">Halopseudomonas phragmitis</name>
    <dbReference type="NCBI Taxonomy" id="1931241"/>
    <lineage>
        <taxon>Bacteria</taxon>
        <taxon>Pseudomonadati</taxon>
        <taxon>Pseudomonadota</taxon>
        <taxon>Gammaproteobacteria</taxon>
        <taxon>Pseudomonadales</taxon>
        <taxon>Pseudomonadaceae</taxon>
        <taxon>Halopseudomonas</taxon>
    </lineage>
</organism>